<feature type="transmembrane region" description="Helical" evidence="1">
    <location>
        <begin position="645"/>
        <end position="664"/>
    </location>
</feature>
<dbReference type="Gene3D" id="3.30.70.1430">
    <property type="entry name" value="Multidrug efflux transporter AcrB pore domain"/>
    <property type="match status" value="1"/>
</dbReference>
<dbReference type="Gene3D" id="3.30.2090.10">
    <property type="entry name" value="Multidrug efflux transporter AcrB TolC docking domain, DN and DC subdomains"/>
    <property type="match status" value="2"/>
</dbReference>
<dbReference type="PRINTS" id="PR00702">
    <property type="entry name" value="ACRIFLAVINRP"/>
</dbReference>
<dbReference type="Pfam" id="PF00873">
    <property type="entry name" value="ACR_tran"/>
    <property type="match status" value="3"/>
</dbReference>
<dbReference type="PANTHER" id="PTHR32063">
    <property type="match status" value="1"/>
</dbReference>
<dbReference type="PANTHER" id="PTHR32063:SF19">
    <property type="entry name" value="CATION EFFLUX SYSTEM PROTEIN CUSA"/>
    <property type="match status" value="1"/>
</dbReference>
<feature type="transmembrane region" description="Helical" evidence="1">
    <location>
        <begin position="500"/>
        <end position="523"/>
    </location>
</feature>
<feature type="transmembrane region" description="Helical" evidence="1">
    <location>
        <begin position="1060"/>
        <end position="1079"/>
    </location>
</feature>
<feature type="transmembrane region" description="Helical" evidence="1">
    <location>
        <begin position="530"/>
        <end position="547"/>
    </location>
</feature>
<dbReference type="InterPro" id="IPR001036">
    <property type="entry name" value="Acrflvin-R"/>
</dbReference>
<dbReference type="SUPFAM" id="SSF82714">
    <property type="entry name" value="Multidrug efflux transporter AcrB TolC docking domain, DN and DC subdomains"/>
    <property type="match status" value="2"/>
</dbReference>
<gene>
    <name evidence="2" type="ORF">M23134_05709</name>
</gene>
<dbReference type="RefSeq" id="WP_004155667.1">
    <property type="nucleotide sequence ID" value="NZ_AAWS01000009.1"/>
</dbReference>
<name>A1ZIG8_MICM2</name>
<dbReference type="InterPro" id="IPR027463">
    <property type="entry name" value="AcrB_DN_DC_subdom"/>
</dbReference>
<comment type="caution">
    <text evidence="2">The sequence shown here is derived from an EMBL/GenBank/DDBJ whole genome shotgun (WGS) entry which is preliminary data.</text>
</comment>
<dbReference type="GO" id="GO:0005886">
    <property type="term" value="C:plasma membrane"/>
    <property type="evidence" value="ECO:0007669"/>
    <property type="project" value="TreeGrafter"/>
</dbReference>
<sequence length="1257" mass="140300">MWNYIIRFFLENKLFTLLLLMVFVGWGIITAPFNWDIGLPNDPVPVDAIPDIGENQQIIFTEWKGRSPQDIEDQITYPLTTALLGIPGVKTIRSNSMFGYSSIYVIFEENVEFYWSRSRMLEKLNSLPKGLLPEGVQPSLGPDATALGQVFWYTLEGRDEQGKVTGGWGLEELRSVQDFYVKYGLASATGVSEVASIGGHLREYQIELNPEALKAHHISMSQVVTGVKSSNLDIGAKTLEINQAEYFVRGLGYIKNAKDLEEAVVSVKNDIPLRIRDIATVQIGPTTRRGVLDKSGAEVVGGVIIARYGANPLEVINEVKAKIKEIEAGLPSKTLSDGRVSKVKIIPFYDRTQLIYETLGTLNEALTLEILITIIVIIVMVQNLRASVLIAGLLPVAVLMTFIAMRYFSIDANIVALSGIAIAIGTMVDVGIVLSENMLKHLEEAPTGQSKLDTIFKGAVEVAPAIVTAMATTIVSFIPVFTMEAAEGKLFRPLAFTKTFALVSAMIVSLAFIPMLAHLLFSFRLSRRKIRLGFAFALLLSSGYVLISWSTLTGIFLLTFTLVNLVQVWLMPHYEKHFKWGYIGIALLGVTYLLTQNWLPLGTNASFPLNFIFVAGIITFVLGLFFLVIRYYPYLLGWCLSHKRTFLLIPTFLLLWGAAVWLGFDAVFSKVAQGFDLVGVNLRSTRPWAYLTHQFPGISKEFMPALDEGAFLLMPTSMPHSGVQYNTQTLQQLDMLVTAIPEVELVVGKLGRVESALDPAPISMYENVILYRSEFKTDKNGHKIRFKVDDKGQFVRDNQSQLIPNSRGKHFRQWREHIKSPDDIWQEIVKVTKIPGVTSAPKLQPIETRLIMLQTGMRAPMGIKVKGPDLKTIESFGMQLEKLLKEVPSVKQEAVFADRIVGKPYLNIRIDRHKIARYGLTIRQVQQYIQVAVGGMSQTMTVEGRERYSVRVRYARELRDDPESLKNILIPTQDGKQIPLGSLTQIEYTQGPQSIKSEDTFLLGYVLFDKKDGYSEVDAVENAQKYIQQKIVQGKLKVPAGVSFRFSGSYENQIRAEKRLALVVPLCLGVILILLYFQFKSLITAFIVFSGIAVAFAGGFIMIWLYGQGWFLNFSLFDNNLRDLFQINPVNLSVAVWVGFIALFGIATDDGVVMTTYLDQNFKANIPKTKEEIRQKVLEAGMRRIRPCLMTTGTTLLALLPILTSSGRGADIMIPMAIPSFGGMAIALITLFVVPVLYSVWQENKLRTKTSINNEAA</sequence>
<reference evidence="2 3" key="1">
    <citation type="submission" date="2007-01" db="EMBL/GenBank/DDBJ databases">
        <authorList>
            <person name="Haygood M."/>
            <person name="Podell S."/>
            <person name="Anderson C."/>
            <person name="Hopkinson B."/>
            <person name="Roe K."/>
            <person name="Barbeau K."/>
            <person name="Gaasterland T."/>
            <person name="Ferriera S."/>
            <person name="Johnson J."/>
            <person name="Kravitz S."/>
            <person name="Beeson K."/>
            <person name="Sutton G."/>
            <person name="Rogers Y.-H."/>
            <person name="Friedman R."/>
            <person name="Frazier M."/>
            <person name="Venter J.C."/>
        </authorList>
    </citation>
    <scope>NUCLEOTIDE SEQUENCE [LARGE SCALE GENOMIC DNA]</scope>
    <source>
        <strain evidence="2 3">ATCC 23134</strain>
    </source>
</reference>
<feature type="transmembrane region" description="Helical" evidence="1">
    <location>
        <begin position="365"/>
        <end position="381"/>
    </location>
</feature>
<dbReference type="eggNOG" id="COG0841">
    <property type="taxonomic scope" value="Bacteria"/>
</dbReference>
<feature type="transmembrane region" description="Helical" evidence="1">
    <location>
        <begin position="580"/>
        <end position="599"/>
    </location>
</feature>
<feature type="transmembrane region" description="Helical" evidence="1">
    <location>
        <begin position="455"/>
        <end position="480"/>
    </location>
</feature>
<organism evidence="2 3">
    <name type="scientific">Microscilla marina ATCC 23134</name>
    <dbReference type="NCBI Taxonomy" id="313606"/>
    <lineage>
        <taxon>Bacteria</taxon>
        <taxon>Pseudomonadati</taxon>
        <taxon>Bacteroidota</taxon>
        <taxon>Cytophagia</taxon>
        <taxon>Cytophagales</taxon>
        <taxon>Microscillaceae</taxon>
        <taxon>Microscilla</taxon>
    </lineage>
</organism>
<proteinExistence type="predicted"/>
<dbReference type="Proteomes" id="UP000004095">
    <property type="component" value="Unassembled WGS sequence"/>
</dbReference>
<dbReference type="SUPFAM" id="SSF82693">
    <property type="entry name" value="Multidrug efflux transporter AcrB pore domain, PN1, PN2, PC1 and PC2 subdomains"/>
    <property type="match status" value="2"/>
</dbReference>
<feature type="transmembrane region" description="Helical" evidence="1">
    <location>
        <begin position="1086"/>
        <end position="1107"/>
    </location>
</feature>
<feature type="transmembrane region" description="Helical" evidence="1">
    <location>
        <begin position="611"/>
        <end position="633"/>
    </location>
</feature>
<keyword evidence="3" id="KW-1185">Reference proteome</keyword>
<dbReference type="OrthoDB" id="636130at2"/>
<evidence type="ECO:0000313" key="2">
    <source>
        <dbReference type="EMBL" id="EAY29836.1"/>
    </source>
</evidence>
<keyword evidence="1" id="KW-0472">Membrane</keyword>
<feature type="transmembrane region" description="Helical" evidence="1">
    <location>
        <begin position="1185"/>
        <end position="1204"/>
    </location>
</feature>
<keyword evidence="1" id="KW-0812">Transmembrane</keyword>
<dbReference type="Gene3D" id="1.20.1640.10">
    <property type="entry name" value="Multidrug efflux transporter AcrB transmembrane domain"/>
    <property type="match status" value="2"/>
</dbReference>
<keyword evidence="1" id="KW-1133">Transmembrane helix</keyword>
<feature type="transmembrane region" description="Helical" evidence="1">
    <location>
        <begin position="1216"/>
        <end position="1241"/>
    </location>
</feature>
<protein>
    <submittedName>
        <fullName evidence="2">Heavy metal efflux pump CzcA</fullName>
    </submittedName>
</protein>
<feature type="transmembrane region" description="Helical" evidence="1">
    <location>
        <begin position="1127"/>
        <end position="1147"/>
    </location>
</feature>
<feature type="transmembrane region" description="Helical" evidence="1">
    <location>
        <begin position="388"/>
        <end position="408"/>
    </location>
</feature>
<dbReference type="GO" id="GO:0042910">
    <property type="term" value="F:xenobiotic transmembrane transporter activity"/>
    <property type="evidence" value="ECO:0007669"/>
    <property type="project" value="TreeGrafter"/>
</dbReference>
<dbReference type="AlphaFoldDB" id="A1ZIG8"/>
<dbReference type="SUPFAM" id="SSF82866">
    <property type="entry name" value="Multidrug efflux transporter AcrB transmembrane domain"/>
    <property type="match status" value="2"/>
</dbReference>
<evidence type="ECO:0000256" key="1">
    <source>
        <dbReference type="SAM" id="Phobius"/>
    </source>
</evidence>
<accession>A1ZIG8</accession>
<feature type="transmembrane region" description="Helical" evidence="1">
    <location>
        <begin position="553"/>
        <end position="571"/>
    </location>
</feature>
<dbReference type="EMBL" id="AAWS01000009">
    <property type="protein sequence ID" value="EAY29836.1"/>
    <property type="molecule type" value="Genomic_DNA"/>
</dbReference>
<feature type="transmembrane region" description="Helical" evidence="1">
    <location>
        <begin position="414"/>
        <end position="434"/>
    </location>
</feature>
<evidence type="ECO:0000313" key="3">
    <source>
        <dbReference type="Proteomes" id="UP000004095"/>
    </source>
</evidence>